<organism evidence="1 2">
    <name type="scientific">Avena sativa</name>
    <name type="common">Oat</name>
    <dbReference type="NCBI Taxonomy" id="4498"/>
    <lineage>
        <taxon>Eukaryota</taxon>
        <taxon>Viridiplantae</taxon>
        <taxon>Streptophyta</taxon>
        <taxon>Embryophyta</taxon>
        <taxon>Tracheophyta</taxon>
        <taxon>Spermatophyta</taxon>
        <taxon>Magnoliopsida</taxon>
        <taxon>Liliopsida</taxon>
        <taxon>Poales</taxon>
        <taxon>Poaceae</taxon>
        <taxon>BOP clade</taxon>
        <taxon>Pooideae</taxon>
        <taxon>Poodae</taxon>
        <taxon>Poeae</taxon>
        <taxon>Poeae Chloroplast Group 1 (Aveneae type)</taxon>
        <taxon>Aveninae</taxon>
        <taxon>Avena</taxon>
    </lineage>
</organism>
<accession>A0ACD5VEH9</accession>
<protein>
    <submittedName>
        <fullName evidence="1">Uncharacterized protein</fullName>
    </submittedName>
</protein>
<dbReference type="Proteomes" id="UP001732700">
    <property type="component" value="Chromosome 3A"/>
</dbReference>
<sequence>MNQDSFRSVVCRSLSKNLPSRSKHDSSPEKAQCAPPYVVTLQPAVCRSCQGQDWSPTQSNREERSILSQRDHVMRSSLSRHFAEDLLRGAMDLQESLVMLEKFQTVSRSMRQSNKKRVPEAGESLDVTGIREALLEASVAKKVVTGSVSSRFDGQLRNSTDELKRVIKDSLYRMNLSPVSTNDEQALLSQSARYAPDSSVVSKSTKQKKVVPRSLSCTPVQPDRSKSPSLVARLMGLEGLPTHKGVTAKKDETLKTVSSPRAQFDIEMPKSKTPSSEKLPRRLLGRDSESKGKAGQEVMKTIQVKRILKTPTSDEHKVQQQNIQTNYPYLRRDILPLHDTSALTELGSVRSIKREQRTAQSRTKAPEDVRVVPHVVRNQHIKQNTETNRRSNNTQKHRLTDRKGEGRKDTKAKTASAPRTNSKQVKIPDKKLDSSSNSPSTCRAVKPVSRRTLGNSRVNTVSSRNVKNSIIDDIVAYEVHRDFIQADGPSTEHSATPSDESYQSADWDTEPSTYDIQEDFGGSNEASSSSSAERTISTDDNAFHPPINRAAPTKEAEIKDEMSLLLVSDKSFLTRAAQLVGIHAYDHLIEQYKGTPDTEVKDRQLYVDIGLEQLERKHRQQSSRCGTGFGNQKCRSTPYFSLEALVGDISTATRKLKSYTEDESHDSGSKDSLTVKLERDVGCTDPSINSAWDMGWQDWICMEETEFWVRDAGEGVLSSLIEEVALDMLVW</sequence>
<reference evidence="1" key="1">
    <citation type="submission" date="2021-05" db="EMBL/GenBank/DDBJ databases">
        <authorList>
            <person name="Scholz U."/>
            <person name="Mascher M."/>
            <person name="Fiebig A."/>
        </authorList>
    </citation>
    <scope>NUCLEOTIDE SEQUENCE [LARGE SCALE GENOMIC DNA]</scope>
</reference>
<reference evidence="1" key="2">
    <citation type="submission" date="2025-09" db="UniProtKB">
        <authorList>
            <consortium name="EnsemblPlants"/>
        </authorList>
    </citation>
    <scope>IDENTIFICATION</scope>
</reference>
<proteinExistence type="predicted"/>
<dbReference type="EnsemblPlants" id="AVESA.00010b.r2.3AG0417680.1">
    <property type="protein sequence ID" value="AVESA.00010b.r2.3AG0417680.1.CDS"/>
    <property type="gene ID" value="AVESA.00010b.r2.3AG0417680"/>
</dbReference>
<evidence type="ECO:0000313" key="1">
    <source>
        <dbReference type="EnsemblPlants" id="AVESA.00010b.r2.3AG0417680.1.CDS"/>
    </source>
</evidence>
<keyword evidence="2" id="KW-1185">Reference proteome</keyword>
<evidence type="ECO:0000313" key="2">
    <source>
        <dbReference type="Proteomes" id="UP001732700"/>
    </source>
</evidence>
<name>A0ACD5VEH9_AVESA</name>